<dbReference type="Proteomes" id="UP000244450">
    <property type="component" value="Unassembled WGS sequence"/>
</dbReference>
<evidence type="ECO:0000313" key="2">
    <source>
        <dbReference type="Proteomes" id="UP000244450"/>
    </source>
</evidence>
<keyword evidence="2" id="KW-1185">Reference proteome</keyword>
<sequence length="217" mass="24670">MNDMLTWADTLESRRNALEARLYAAHIADLEITCLSYLDAAQWHFRDASTTARRVLVLYALSLAAYKPSKKPAILAWLQQQRLHFLVSAEEHQFLQGQHSDEKLQARYSWSLEGAYILAWALDLVPLAPDAASEAPIAALLSHIPHLGADTTAFIAHCHYREPEELVAEYVFNDLAVVHLRRLYEQGARTVQQLHPMAVFERRKALSWITESRPQSA</sequence>
<gene>
    <name evidence="1" type="ORF">DCC81_17460</name>
</gene>
<organism evidence="1 2">
    <name type="scientific">Chitinophaga parva</name>
    <dbReference type="NCBI Taxonomy" id="2169414"/>
    <lineage>
        <taxon>Bacteria</taxon>
        <taxon>Pseudomonadati</taxon>
        <taxon>Bacteroidota</taxon>
        <taxon>Chitinophagia</taxon>
        <taxon>Chitinophagales</taxon>
        <taxon>Chitinophagaceae</taxon>
        <taxon>Chitinophaga</taxon>
    </lineage>
</organism>
<dbReference type="EMBL" id="QCYK01000002">
    <property type="protein sequence ID" value="PUZ26030.1"/>
    <property type="molecule type" value="Genomic_DNA"/>
</dbReference>
<dbReference type="OrthoDB" id="4399984at2"/>
<evidence type="ECO:0008006" key="3">
    <source>
        <dbReference type="Google" id="ProtNLM"/>
    </source>
</evidence>
<dbReference type="AlphaFoldDB" id="A0A2T7BIB8"/>
<name>A0A2T7BIB8_9BACT</name>
<reference evidence="1 2" key="1">
    <citation type="submission" date="2018-04" db="EMBL/GenBank/DDBJ databases">
        <title>Chitinophaga fuyangensis sp. nov., isolated from soil in a chemical factory.</title>
        <authorList>
            <person name="Chen K."/>
        </authorList>
    </citation>
    <scope>NUCLEOTIDE SEQUENCE [LARGE SCALE GENOMIC DNA]</scope>
    <source>
        <strain evidence="1 2">LY-1</strain>
    </source>
</reference>
<evidence type="ECO:0000313" key="1">
    <source>
        <dbReference type="EMBL" id="PUZ26030.1"/>
    </source>
</evidence>
<proteinExistence type="predicted"/>
<accession>A0A2T7BIB8</accession>
<dbReference type="Pfam" id="PF14094">
    <property type="entry name" value="DUF4272"/>
    <property type="match status" value="1"/>
</dbReference>
<dbReference type="InterPro" id="IPR025368">
    <property type="entry name" value="DUF4272"/>
</dbReference>
<protein>
    <recommendedName>
        <fullName evidence="3">DUF4272 domain-containing protein</fullName>
    </recommendedName>
</protein>
<dbReference type="RefSeq" id="WP_108687867.1">
    <property type="nucleotide sequence ID" value="NZ_QCYK01000002.1"/>
</dbReference>
<comment type="caution">
    <text evidence="1">The sequence shown here is derived from an EMBL/GenBank/DDBJ whole genome shotgun (WGS) entry which is preliminary data.</text>
</comment>